<dbReference type="EMBL" id="AP028911">
    <property type="protein sequence ID" value="BES92452.1"/>
    <property type="molecule type" value="Genomic_DNA"/>
</dbReference>
<dbReference type="SMART" id="SM00181">
    <property type="entry name" value="EGF"/>
    <property type="match status" value="7"/>
</dbReference>
<dbReference type="PANTHER" id="PTHR24044:SF417">
    <property type="entry name" value="WEARY, ISOFORM B"/>
    <property type="match status" value="1"/>
</dbReference>
<keyword evidence="6" id="KW-0812">Transmembrane</keyword>
<dbReference type="PROSITE" id="PS50026">
    <property type="entry name" value="EGF_3"/>
    <property type="match status" value="7"/>
</dbReference>
<feature type="disulfide bond" evidence="4">
    <location>
        <begin position="469"/>
        <end position="478"/>
    </location>
</feature>
<feature type="disulfide bond" evidence="4">
    <location>
        <begin position="372"/>
        <end position="382"/>
    </location>
</feature>
<evidence type="ECO:0000256" key="5">
    <source>
        <dbReference type="SAM" id="MobiDB-lite"/>
    </source>
</evidence>
<evidence type="ECO:0000256" key="2">
    <source>
        <dbReference type="ARBA" id="ARBA00022737"/>
    </source>
</evidence>
<feature type="transmembrane region" description="Helical" evidence="6">
    <location>
        <begin position="566"/>
        <end position="587"/>
    </location>
</feature>
<name>A0ABN7APY4_9HEMI</name>
<reference evidence="9 10" key="1">
    <citation type="submission" date="2023-09" db="EMBL/GenBank/DDBJ databases">
        <title>Nesidiocoris tenuis whole genome shotgun sequence.</title>
        <authorList>
            <person name="Shibata T."/>
            <person name="Shimoda M."/>
            <person name="Kobayashi T."/>
            <person name="Uehara T."/>
        </authorList>
    </citation>
    <scope>NUCLEOTIDE SEQUENCE [LARGE SCALE GENOMIC DNA]</scope>
    <source>
        <strain evidence="9 10">Japan</strain>
    </source>
</reference>
<dbReference type="SMART" id="SM00179">
    <property type="entry name" value="EGF_CA"/>
    <property type="match status" value="6"/>
</dbReference>
<sequence length="659" mass="70271">MLVSLLCLAALLSSAIAADSNCVTGLGSNYSLWGNNQTHELHVMIEEKPSDCAEVGTPCPAQNGMTEASADLQSGDILLVYINVLRAITPPRRSPTVPSTLAPLLTTPASPRSTLTTKPSTASSSTTVSGSTKSAVEGSTSKTSVASTTSAPVKTTSAAASTITTTPEQPILPPLKVYSFSKPGPTDCNIDLAEGVPVDVAPIAFDGSSLLTFYDKDLTEGVNVLLIVSDSWDNLCAKLRVTVKSQNCGDSEDCSGKGACYANASMEEYECQCCPGYIGPHCEERDACYQNPCKNNGICVDISQGHDGAVFQCLCPYGFTGKICEDTSDPCEAGPCKNGGRCRPSNETAYQFKCSCPPGYNGQFCQHAQDMCSSNPCKRGICVDQHDGYRCFCQPGFTGANCQDEYNECESSPCLNGGTCSDHIDSYSCTCDRGYTGNRCQIKMNLCDPNPCSPRHICKDKGNTFTCECSKGYTGANCLIPIRAACSANPCRNGGTCWSSVDSFYCACRPGYTGKICNEEVIIEVIPSASDTIEVDGSDPNIDVQMPLGGISRAPVSIHLDHLHNVYVAAGTLACAVLIVIVTVIICHCRMHETYKHCCFRSSPLLPCSISRFDSVIKKNGLERDKEPLAQARPFPALDSSDVYYALDFSDSQSSPLIQ</sequence>
<dbReference type="InterPro" id="IPR050906">
    <property type="entry name" value="Notch_signaling"/>
</dbReference>
<dbReference type="PROSITE" id="PS01186">
    <property type="entry name" value="EGF_2"/>
    <property type="match status" value="7"/>
</dbReference>
<feature type="compositionally biased region" description="Low complexity" evidence="5">
    <location>
        <begin position="113"/>
        <end position="166"/>
    </location>
</feature>
<feature type="disulfide bond" evidence="4">
    <location>
        <begin position="356"/>
        <end position="365"/>
    </location>
</feature>
<feature type="disulfide bond" evidence="4">
    <location>
        <begin position="254"/>
        <end position="271"/>
    </location>
</feature>
<dbReference type="InterPro" id="IPR018097">
    <property type="entry name" value="EGF_Ca-bd_CS"/>
</dbReference>
<evidence type="ECO:0000256" key="6">
    <source>
        <dbReference type="SAM" id="Phobius"/>
    </source>
</evidence>
<keyword evidence="6" id="KW-1133">Transmembrane helix</keyword>
<keyword evidence="7" id="KW-0732">Signal</keyword>
<feature type="disulfide bond" evidence="4">
    <location>
        <begin position="508"/>
        <end position="517"/>
    </location>
</feature>
<dbReference type="SUPFAM" id="SSF57196">
    <property type="entry name" value="EGF/Laminin"/>
    <property type="match status" value="4"/>
</dbReference>
<evidence type="ECO:0000313" key="9">
    <source>
        <dbReference type="EMBL" id="BES92452.1"/>
    </source>
</evidence>
<feature type="domain" description="EGF-like" evidence="8">
    <location>
        <begin position="244"/>
        <end position="283"/>
    </location>
</feature>
<dbReference type="Pfam" id="PF00008">
    <property type="entry name" value="EGF"/>
    <property type="match status" value="6"/>
</dbReference>
<dbReference type="PROSITE" id="PS00010">
    <property type="entry name" value="ASX_HYDROXYL"/>
    <property type="match status" value="3"/>
</dbReference>
<feature type="domain" description="EGF-like" evidence="8">
    <location>
        <begin position="405"/>
        <end position="441"/>
    </location>
</feature>
<feature type="domain" description="EGF-like" evidence="8">
    <location>
        <begin position="284"/>
        <end position="325"/>
    </location>
</feature>
<evidence type="ECO:0000256" key="1">
    <source>
        <dbReference type="ARBA" id="ARBA00022536"/>
    </source>
</evidence>
<feature type="domain" description="EGF-like" evidence="8">
    <location>
        <begin position="482"/>
        <end position="518"/>
    </location>
</feature>
<dbReference type="PANTHER" id="PTHR24044">
    <property type="entry name" value="NOTCH LIGAND FAMILY MEMBER"/>
    <property type="match status" value="1"/>
</dbReference>
<keyword evidence="10" id="KW-1185">Reference proteome</keyword>
<protein>
    <submittedName>
        <fullName evidence="9">Delta-like protein</fullName>
    </submittedName>
</protein>
<feature type="domain" description="EGF-like" evidence="8">
    <location>
        <begin position="443"/>
        <end position="479"/>
    </location>
</feature>
<evidence type="ECO:0000256" key="4">
    <source>
        <dbReference type="PROSITE-ProRule" id="PRU00076"/>
    </source>
</evidence>
<proteinExistence type="predicted"/>
<keyword evidence="6" id="KW-0472">Membrane</keyword>
<feature type="disulfide bond" evidence="4">
    <location>
        <begin position="431"/>
        <end position="440"/>
    </location>
</feature>
<dbReference type="InterPro" id="IPR000742">
    <property type="entry name" value="EGF"/>
</dbReference>
<gene>
    <name evidence="9" type="ORF">NTJ_05261</name>
</gene>
<keyword evidence="1 4" id="KW-0245">EGF-like domain</keyword>
<dbReference type="InterPro" id="IPR000152">
    <property type="entry name" value="EGF-type_Asp/Asn_hydroxyl_site"/>
</dbReference>
<evidence type="ECO:0000256" key="7">
    <source>
        <dbReference type="SAM" id="SignalP"/>
    </source>
</evidence>
<evidence type="ECO:0000259" key="8">
    <source>
        <dbReference type="PROSITE" id="PS50026"/>
    </source>
</evidence>
<dbReference type="PRINTS" id="PR00010">
    <property type="entry name" value="EGFBLOOD"/>
</dbReference>
<comment type="caution">
    <text evidence="4">Lacks conserved residue(s) required for the propagation of feature annotation.</text>
</comment>
<accession>A0ABN7APY4</accession>
<evidence type="ECO:0000256" key="3">
    <source>
        <dbReference type="ARBA" id="ARBA00023157"/>
    </source>
</evidence>
<dbReference type="SUPFAM" id="SSF57184">
    <property type="entry name" value="Growth factor receptor domain"/>
    <property type="match status" value="1"/>
</dbReference>
<feature type="signal peptide" evidence="7">
    <location>
        <begin position="1"/>
        <end position="17"/>
    </location>
</feature>
<dbReference type="PROSITE" id="PS01187">
    <property type="entry name" value="EGF_CA"/>
    <property type="match status" value="1"/>
</dbReference>
<feature type="domain" description="EGF-like" evidence="8">
    <location>
        <begin position="368"/>
        <end position="403"/>
    </location>
</feature>
<feature type="region of interest" description="Disordered" evidence="5">
    <location>
        <begin position="92"/>
        <end position="167"/>
    </location>
</feature>
<evidence type="ECO:0000313" key="10">
    <source>
        <dbReference type="Proteomes" id="UP001307889"/>
    </source>
</evidence>
<feature type="chain" id="PRO_5046300555" evidence="7">
    <location>
        <begin position="18"/>
        <end position="659"/>
    </location>
</feature>
<organism evidence="9 10">
    <name type="scientific">Nesidiocoris tenuis</name>
    <dbReference type="NCBI Taxonomy" id="355587"/>
    <lineage>
        <taxon>Eukaryota</taxon>
        <taxon>Metazoa</taxon>
        <taxon>Ecdysozoa</taxon>
        <taxon>Arthropoda</taxon>
        <taxon>Hexapoda</taxon>
        <taxon>Insecta</taxon>
        <taxon>Pterygota</taxon>
        <taxon>Neoptera</taxon>
        <taxon>Paraneoptera</taxon>
        <taxon>Hemiptera</taxon>
        <taxon>Heteroptera</taxon>
        <taxon>Panheteroptera</taxon>
        <taxon>Cimicomorpha</taxon>
        <taxon>Miridae</taxon>
        <taxon>Dicyphina</taxon>
        <taxon>Nesidiocoris</taxon>
    </lineage>
</organism>
<feature type="disulfide bond" evidence="4">
    <location>
        <begin position="273"/>
        <end position="282"/>
    </location>
</feature>
<feature type="domain" description="EGF-like" evidence="8">
    <location>
        <begin position="327"/>
        <end position="366"/>
    </location>
</feature>
<keyword evidence="2" id="KW-0677">Repeat</keyword>
<dbReference type="InterPro" id="IPR001881">
    <property type="entry name" value="EGF-like_Ca-bd_dom"/>
</dbReference>
<keyword evidence="3 4" id="KW-1015">Disulfide bond</keyword>
<dbReference type="InterPro" id="IPR009030">
    <property type="entry name" value="Growth_fac_rcpt_cys_sf"/>
</dbReference>
<dbReference type="Gene3D" id="2.10.25.10">
    <property type="entry name" value="Laminin"/>
    <property type="match status" value="6"/>
</dbReference>
<dbReference type="Proteomes" id="UP001307889">
    <property type="component" value="Chromosome 3"/>
</dbReference>
<dbReference type="CDD" id="cd00054">
    <property type="entry name" value="EGF_CA"/>
    <property type="match status" value="6"/>
</dbReference>
<dbReference type="PROSITE" id="PS00022">
    <property type="entry name" value="EGF_1"/>
    <property type="match status" value="7"/>
</dbReference>
<feature type="disulfide bond" evidence="4">
    <location>
        <begin position="393"/>
        <end position="402"/>
    </location>
</feature>
<feature type="disulfide bond" evidence="4">
    <location>
        <begin position="315"/>
        <end position="324"/>
    </location>
</feature>